<evidence type="ECO:0000256" key="1">
    <source>
        <dbReference type="SAM" id="SignalP"/>
    </source>
</evidence>
<organism evidence="2 3">
    <name type="scientific">Novosphingobium pentaromativorans</name>
    <dbReference type="NCBI Taxonomy" id="205844"/>
    <lineage>
        <taxon>Bacteria</taxon>
        <taxon>Pseudomonadati</taxon>
        <taxon>Pseudomonadota</taxon>
        <taxon>Alphaproteobacteria</taxon>
        <taxon>Sphingomonadales</taxon>
        <taxon>Sphingomonadaceae</taxon>
        <taxon>Novosphingobium</taxon>
    </lineage>
</organism>
<proteinExistence type="predicted"/>
<evidence type="ECO:0000313" key="2">
    <source>
        <dbReference type="EMBL" id="PZQ53986.1"/>
    </source>
</evidence>
<dbReference type="Gene3D" id="2.30.30.40">
    <property type="entry name" value="SH3 Domains"/>
    <property type="match status" value="1"/>
</dbReference>
<evidence type="ECO:0008006" key="4">
    <source>
        <dbReference type="Google" id="ProtNLM"/>
    </source>
</evidence>
<feature type="chain" id="PRO_5015910299" description="SH3b domain-containing protein" evidence="1">
    <location>
        <begin position="28"/>
        <end position="169"/>
    </location>
</feature>
<accession>A0A2W5NKR1</accession>
<name>A0A2W5NKR1_9SPHN</name>
<keyword evidence="1" id="KW-0732">Signal</keyword>
<gene>
    <name evidence="2" type="ORF">DI555_14220</name>
</gene>
<dbReference type="AlphaFoldDB" id="A0A2W5NKR1"/>
<feature type="signal peptide" evidence="1">
    <location>
        <begin position="1"/>
        <end position="27"/>
    </location>
</feature>
<sequence length="169" mass="18439">MFSRKIRQSILAACGAAVCTLAGAAQAADDDKVPYWASVDTDLANLRVGPGESYKIDWVYRRLHLPVKVLRREGPWRLVEDPDGTKGWMRDLLLSRQRAALVKGPGGKVGGRALVEMHAEANSGSPMLWRIQPGVIGLLGDCKDGWCPFDVQGHKGYVEQDMLWGAGAP</sequence>
<protein>
    <recommendedName>
        <fullName evidence="4">SH3b domain-containing protein</fullName>
    </recommendedName>
</protein>
<reference evidence="2 3" key="1">
    <citation type="submission" date="2017-08" db="EMBL/GenBank/DDBJ databases">
        <title>Infants hospitalized years apart are colonized by the same room-sourced microbial strains.</title>
        <authorList>
            <person name="Brooks B."/>
            <person name="Olm M.R."/>
            <person name="Firek B.A."/>
            <person name="Baker R."/>
            <person name="Thomas B.C."/>
            <person name="Morowitz M.J."/>
            <person name="Banfield J.F."/>
        </authorList>
    </citation>
    <scope>NUCLEOTIDE SEQUENCE [LARGE SCALE GENOMIC DNA]</scope>
    <source>
        <strain evidence="2">S2_005_002_R2_33</strain>
    </source>
</reference>
<comment type="caution">
    <text evidence="2">The sequence shown here is derived from an EMBL/GenBank/DDBJ whole genome shotgun (WGS) entry which is preliminary data.</text>
</comment>
<dbReference type="Proteomes" id="UP000249082">
    <property type="component" value="Unassembled WGS sequence"/>
</dbReference>
<dbReference type="Pfam" id="PF06347">
    <property type="entry name" value="SH3_4"/>
    <property type="match status" value="2"/>
</dbReference>
<evidence type="ECO:0000313" key="3">
    <source>
        <dbReference type="Proteomes" id="UP000249082"/>
    </source>
</evidence>
<dbReference type="InterPro" id="IPR010466">
    <property type="entry name" value="DUF1058"/>
</dbReference>
<dbReference type="EMBL" id="QFPX01000011">
    <property type="protein sequence ID" value="PZQ53986.1"/>
    <property type="molecule type" value="Genomic_DNA"/>
</dbReference>